<dbReference type="Gene3D" id="2.40.480.10">
    <property type="entry name" value="Allene oxide cyclase-like"/>
    <property type="match status" value="1"/>
</dbReference>
<accession>A0A8T0J535</accession>
<feature type="signal peptide" evidence="4">
    <location>
        <begin position="1"/>
        <end position="20"/>
    </location>
</feature>
<reference evidence="5" key="1">
    <citation type="submission" date="2020-06" db="EMBL/GenBank/DDBJ databases">
        <title>WGS assembly of Ceratodon purpureus strain R40.</title>
        <authorList>
            <person name="Carey S.B."/>
            <person name="Jenkins J."/>
            <person name="Shu S."/>
            <person name="Lovell J.T."/>
            <person name="Sreedasyam A."/>
            <person name="Maumus F."/>
            <person name="Tiley G.P."/>
            <person name="Fernandez-Pozo N."/>
            <person name="Barry K."/>
            <person name="Chen C."/>
            <person name="Wang M."/>
            <person name="Lipzen A."/>
            <person name="Daum C."/>
            <person name="Saski C.A."/>
            <person name="Payton A.C."/>
            <person name="Mcbreen J.C."/>
            <person name="Conrad R.E."/>
            <person name="Kollar L.M."/>
            <person name="Olsson S."/>
            <person name="Huttunen S."/>
            <person name="Landis J.B."/>
            <person name="Wickett N.J."/>
            <person name="Johnson M.G."/>
            <person name="Rensing S.A."/>
            <person name="Grimwood J."/>
            <person name="Schmutz J."/>
            <person name="Mcdaniel S.F."/>
        </authorList>
    </citation>
    <scope>NUCLEOTIDE SEQUENCE</scope>
    <source>
        <strain evidence="5">R40</strain>
    </source>
</reference>
<comment type="caution">
    <text evidence="5">The sequence shown here is derived from an EMBL/GenBank/DDBJ whole genome shotgun (WGS) entry which is preliminary data.</text>
</comment>
<dbReference type="Pfam" id="PF03018">
    <property type="entry name" value="Dirigent"/>
    <property type="match status" value="1"/>
</dbReference>
<comment type="similarity">
    <text evidence="1 4">Belongs to the plant dirigent protein family.</text>
</comment>
<sequence>MSNQQVGAVALVALASWALAKLGYSLVSAPKESNLTLYVHEMRAPPDSTVLAAAGTGQNDFTKIGFGSFLVFDNEIRDGPERTSPLLGRQRGYGPISDLQGKQGIQLTSTLVFGRGSSYNGTVSFQGNVGGPEPTTELAVLGGTGDFRGAKGYAIVETVKTSPLGVVFRWTLYLSY</sequence>
<keyword evidence="6" id="KW-1185">Reference proteome</keyword>
<dbReference type="Proteomes" id="UP000822688">
    <property type="component" value="Chromosome 1"/>
</dbReference>
<dbReference type="PANTHER" id="PTHR21495">
    <property type="entry name" value="NUCLEOPORIN-RELATED"/>
    <property type="match status" value="1"/>
</dbReference>
<dbReference type="OrthoDB" id="1928589at2759"/>
<dbReference type="EMBL" id="CM026421">
    <property type="protein sequence ID" value="KAG0589882.1"/>
    <property type="molecule type" value="Genomic_DNA"/>
</dbReference>
<organism evidence="5 6">
    <name type="scientific">Ceratodon purpureus</name>
    <name type="common">Fire moss</name>
    <name type="synonym">Dicranum purpureum</name>
    <dbReference type="NCBI Taxonomy" id="3225"/>
    <lineage>
        <taxon>Eukaryota</taxon>
        <taxon>Viridiplantae</taxon>
        <taxon>Streptophyta</taxon>
        <taxon>Embryophyta</taxon>
        <taxon>Bryophyta</taxon>
        <taxon>Bryophytina</taxon>
        <taxon>Bryopsida</taxon>
        <taxon>Dicranidae</taxon>
        <taxon>Pseudoditrichales</taxon>
        <taxon>Ditrichaceae</taxon>
        <taxon>Ceratodon</taxon>
    </lineage>
</organism>
<evidence type="ECO:0000256" key="1">
    <source>
        <dbReference type="ARBA" id="ARBA00010746"/>
    </source>
</evidence>
<comment type="subcellular location">
    <subcellularLocation>
        <location evidence="4">Secreted</location>
        <location evidence="4">Extracellular space</location>
        <location evidence="4">Apoplast</location>
    </subcellularLocation>
</comment>
<keyword evidence="4" id="KW-0732">Signal</keyword>
<name>A0A8T0J535_CERPU</name>
<dbReference type="InterPro" id="IPR044859">
    <property type="entry name" value="Allene_oxi_cyc_Dirigent"/>
</dbReference>
<protein>
    <recommendedName>
        <fullName evidence="4">Dirigent protein</fullName>
    </recommendedName>
</protein>
<keyword evidence="4" id="KW-0052">Apoplast</keyword>
<proteinExistence type="inferred from homology"/>
<comment type="function">
    <text evidence="4">Dirigent proteins impart stereoselectivity on the phenoxy radical-coupling reaction, yielding optically active lignans from two molecules of coniferyl alcohol in the biosynthesis of lignans, flavonolignans, and alkaloids and thus plays a central role in plant secondary metabolism.</text>
</comment>
<dbReference type="GO" id="GO:0009699">
    <property type="term" value="P:phenylpropanoid biosynthetic process"/>
    <property type="evidence" value="ECO:0007669"/>
    <property type="project" value="UniProtKB-ARBA"/>
</dbReference>
<dbReference type="InterPro" id="IPR004265">
    <property type="entry name" value="Dirigent"/>
</dbReference>
<evidence type="ECO:0000256" key="3">
    <source>
        <dbReference type="ARBA" id="ARBA00022525"/>
    </source>
</evidence>
<gene>
    <name evidence="5" type="ORF">KC19_1G056000</name>
</gene>
<dbReference type="EMBL" id="CM026421">
    <property type="protein sequence ID" value="KAG0589883.1"/>
    <property type="molecule type" value="Genomic_DNA"/>
</dbReference>
<dbReference type="AlphaFoldDB" id="A0A8T0J535"/>
<evidence type="ECO:0000313" key="5">
    <source>
        <dbReference type="EMBL" id="KAG0589883.1"/>
    </source>
</evidence>
<feature type="chain" id="PRO_5036511326" description="Dirigent protein" evidence="4">
    <location>
        <begin position="21"/>
        <end position="176"/>
    </location>
</feature>
<comment type="subunit">
    <text evidence="2 4">Homodimer.</text>
</comment>
<evidence type="ECO:0000256" key="4">
    <source>
        <dbReference type="RuleBase" id="RU363099"/>
    </source>
</evidence>
<dbReference type="GO" id="GO:0048046">
    <property type="term" value="C:apoplast"/>
    <property type="evidence" value="ECO:0007669"/>
    <property type="project" value="UniProtKB-SubCell"/>
</dbReference>
<evidence type="ECO:0000256" key="2">
    <source>
        <dbReference type="ARBA" id="ARBA00011738"/>
    </source>
</evidence>
<evidence type="ECO:0000313" key="6">
    <source>
        <dbReference type="Proteomes" id="UP000822688"/>
    </source>
</evidence>
<keyword evidence="3 4" id="KW-0964">Secreted</keyword>